<keyword evidence="2" id="KW-0812">Transmembrane</keyword>
<evidence type="ECO:0000256" key="2">
    <source>
        <dbReference type="SAM" id="Phobius"/>
    </source>
</evidence>
<feature type="region of interest" description="Disordered" evidence="1">
    <location>
        <begin position="107"/>
        <end position="132"/>
    </location>
</feature>
<evidence type="ECO:0000313" key="4">
    <source>
        <dbReference type="Proteomes" id="UP000001425"/>
    </source>
</evidence>
<dbReference type="PIR" id="S76886">
    <property type="entry name" value="S76886"/>
</dbReference>
<reference evidence="3 4" key="2">
    <citation type="journal article" date="1996" name="DNA Res.">
        <title>Sequence analysis of the genome of the unicellular cyanobacterium Synechocystis sp. strain PCC6803. II. Sequence determination of the entire genome and assignment of potential protein-coding regions.</title>
        <authorList>
            <person name="Kaneko T."/>
            <person name="Sato S."/>
            <person name="Kotani H."/>
            <person name="Tanaka A."/>
            <person name="Asamizu E."/>
            <person name="Nakamura Y."/>
            <person name="Miyajima N."/>
            <person name="Hirosawa M."/>
            <person name="Sugiura M."/>
            <person name="Sasamoto S."/>
            <person name="Kimura T."/>
            <person name="Hosouchi T."/>
            <person name="Matsuno A."/>
            <person name="Muraki A."/>
            <person name="Nakazaki N."/>
            <person name="Naruo K."/>
            <person name="Okumura S."/>
            <person name="Shimpo S."/>
            <person name="Takeuchi C."/>
            <person name="Wada T."/>
            <person name="Watanabe A."/>
            <person name="Yamada M."/>
            <person name="Yasuda M."/>
            <person name="Tabata S."/>
        </authorList>
    </citation>
    <scope>NUCLEOTIDE SEQUENCE [LARGE SCALE GENOMIC DNA]</scope>
    <source>
        <strain evidence="4">ATCC 27184 / PCC 6803 / Kazusa</strain>
    </source>
</reference>
<dbReference type="Proteomes" id="UP000001425">
    <property type="component" value="Chromosome"/>
</dbReference>
<reference evidence="3 4" key="1">
    <citation type="journal article" date="1995" name="DNA Res.">
        <title>Sequence analysis of the genome of the unicellular cyanobacterium Synechocystis sp. strain PCC6803. I. Sequence features in the 1 Mb region from map positions 64% to 92% of the genome.</title>
        <authorList>
            <person name="Kaneko T."/>
            <person name="Tanaka A."/>
            <person name="Sato S."/>
            <person name="Kotani H."/>
            <person name="Sazuka T."/>
            <person name="Miyajima N."/>
            <person name="Sugiura M."/>
            <person name="Tabata S."/>
        </authorList>
    </citation>
    <scope>NUCLEOTIDE SEQUENCE [LARGE SCALE GENOMIC DNA]</scope>
    <source>
        <strain evidence="4">ATCC 27184 / PCC 6803 / Kazusa</strain>
    </source>
</reference>
<dbReference type="STRING" id="1148.gene:10500570"/>
<dbReference type="AlphaFoldDB" id="P74680"/>
<evidence type="ECO:0000313" key="3">
    <source>
        <dbReference type="EMBL" id="BAA18798.1"/>
    </source>
</evidence>
<dbReference type="EMBL" id="BA000022">
    <property type="protein sequence ID" value="BAA18798.1"/>
    <property type="molecule type" value="Genomic_DNA"/>
</dbReference>
<name>P74680_SYNY3</name>
<keyword evidence="2" id="KW-1133">Transmembrane helix</keyword>
<keyword evidence="4" id="KW-1185">Reference proteome</keyword>
<feature type="transmembrane region" description="Helical" evidence="2">
    <location>
        <begin position="147"/>
        <end position="170"/>
    </location>
</feature>
<gene>
    <name evidence="3" type="ordered locus">sll0448</name>
</gene>
<dbReference type="eggNOG" id="ENOG5032ARI">
    <property type="taxonomic scope" value="Bacteria"/>
</dbReference>
<dbReference type="EnsemblBacteria" id="BAA18798">
    <property type="protein sequence ID" value="BAA18798"/>
    <property type="gene ID" value="BAA18798"/>
</dbReference>
<organism evidence="3 4">
    <name type="scientific">Synechocystis sp. (strain ATCC 27184 / PCC 6803 / Kazusa)</name>
    <dbReference type="NCBI Taxonomy" id="1111708"/>
    <lineage>
        <taxon>Bacteria</taxon>
        <taxon>Bacillati</taxon>
        <taxon>Cyanobacteriota</taxon>
        <taxon>Cyanophyceae</taxon>
        <taxon>Synechococcales</taxon>
        <taxon>Merismopediaceae</taxon>
        <taxon>Synechocystis</taxon>
    </lineage>
</organism>
<accession>P74680</accession>
<sequence length="401" mass="45112">MNRLRNFAIVFIVVIIRSISPVYAQQNNPCPAMRDYQMSFSDFNLDVYDIPNINGEIIAEIPAGRRFALSDIYAKFYDGFCWYKIVTFSVDERGWIGLRTKESQVNNTPYYPDESTSPTIAPTPTPTVNSGRAETTTEIGVQKSQDLIILIYLFIAGTIGLSIVVGKLAVDLLNAFSTKPSKNKSLQQMGSKTLKKITASRLTRGAKRKVINVTQTDIVLPGENQPNTPDSIIEADVYNYFLENNCIDAKGHAISNEEQAIDALVEVENTEKSTQSFGLSLEYCITNFNQGNKNFFDDQSQFQYLKPTESVIHGKAGNLSLGDRQEFEEGERSQASYLAFTIGEEIWLIPNLMLSRWQRLLTNSSFFDSYGNLQNPNLVKPAKLLLVGDRRWQIVEKGVFN</sequence>
<protein>
    <submittedName>
        <fullName evidence="3">Sll0448 protein</fullName>
    </submittedName>
</protein>
<keyword evidence="2" id="KW-0472">Membrane</keyword>
<dbReference type="PaxDb" id="1148-1653888"/>
<dbReference type="InParanoid" id="P74680"/>
<dbReference type="KEGG" id="syn:sll0448"/>
<proteinExistence type="predicted"/>
<evidence type="ECO:0000256" key="1">
    <source>
        <dbReference type="SAM" id="MobiDB-lite"/>
    </source>
</evidence>